<organism evidence="1 2">
    <name type="scientific">Azoarcus indigens</name>
    <dbReference type="NCBI Taxonomy" id="29545"/>
    <lineage>
        <taxon>Bacteria</taxon>
        <taxon>Pseudomonadati</taxon>
        <taxon>Pseudomonadota</taxon>
        <taxon>Betaproteobacteria</taxon>
        <taxon>Rhodocyclales</taxon>
        <taxon>Zoogloeaceae</taxon>
        <taxon>Azoarcus</taxon>
    </lineage>
</organism>
<reference evidence="1 2" key="1">
    <citation type="submission" date="2019-03" db="EMBL/GenBank/DDBJ databases">
        <title>Genomic Encyclopedia of Type Strains, Phase IV (KMG-IV): sequencing the most valuable type-strain genomes for metagenomic binning, comparative biology and taxonomic classification.</title>
        <authorList>
            <person name="Goeker M."/>
        </authorList>
    </citation>
    <scope>NUCLEOTIDE SEQUENCE [LARGE SCALE GENOMIC DNA]</scope>
    <source>
        <strain evidence="1 2">DSM 12121</strain>
    </source>
</reference>
<evidence type="ECO:0000313" key="2">
    <source>
        <dbReference type="Proteomes" id="UP000295129"/>
    </source>
</evidence>
<dbReference type="AlphaFoldDB" id="A0A4V3BM93"/>
<dbReference type="EMBL" id="SNVV01000012">
    <property type="protein sequence ID" value="TDN49222.1"/>
    <property type="molecule type" value="Genomic_DNA"/>
</dbReference>
<protein>
    <submittedName>
        <fullName evidence="1">Beta-barrel assembly machine subunit BamC</fullName>
    </submittedName>
</protein>
<dbReference type="InterPro" id="IPR010653">
    <property type="entry name" value="NlpB/DapX"/>
</dbReference>
<evidence type="ECO:0000313" key="1">
    <source>
        <dbReference type="EMBL" id="TDN49222.1"/>
    </source>
</evidence>
<dbReference type="InterPro" id="IPR042268">
    <property type="entry name" value="BamC_C"/>
</dbReference>
<proteinExistence type="predicted"/>
<dbReference type="RefSeq" id="WP_133592705.1">
    <property type="nucleotide sequence ID" value="NZ_SNVV01000012.1"/>
</dbReference>
<sequence length="383" mass="42675">MNRSMRTSVSLLAFSLALTGCSGSLLESKRIDYKSASTRQVPQLEVPPDLTSPTRDDRYAVPDVAPKGVATYSAYSADRAGQPSVQSNSDVLPAAAAGNMHIERAGTQRWLVVQGTPDTLWPQIKDFWLELGFILNVDSPEIGVMETDWAEDRAKIPQDFVRSTLGRVIDGLFSTPERDKFRTRIEAGKEAGTVEIYVSHRGMMEIYPTEARDQTIWQPRPADPELEAEMLRRLMVRLGADEARAQAALASAPAADRAKILAGTAGQVRLSLEEPFDRAWRRVGLALDRIGFTVEDRDRAQGLYFVRYVDPEVDNRSKEDSGFFSKLAFWRSKDTPAKSGGEYRLRVQERGDVSEVTVLTREGGQDTSETAKRILGLLHQELR</sequence>
<comment type="caution">
    <text evidence="1">The sequence shown here is derived from an EMBL/GenBank/DDBJ whole genome shotgun (WGS) entry which is preliminary data.</text>
</comment>
<dbReference type="OrthoDB" id="5291099at2"/>
<name>A0A4V3BM93_9RHOO</name>
<accession>A0A4V3BM93</accession>
<dbReference type="PROSITE" id="PS51257">
    <property type="entry name" value="PROKAR_LIPOPROTEIN"/>
    <property type="match status" value="1"/>
</dbReference>
<dbReference type="Pfam" id="PF06804">
    <property type="entry name" value="Lipoprotein_18"/>
    <property type="match status" value="1"/>
</dbReference>
<dbReference type="Proteomes" id="UP000295129">
    <property type="component" value="Unassembled WGS sequence"/>
</dbReference>
<gene>
    <name evidence="1" type="ORF">C7389_11274</name>
</gene>
<keyword evidence="2" id="KW-1185">Reference proteome</keyword>
<dbReference type="Gene3D" id="3.30.310.170">
    <property type="entry name" value="Outer membrane protein assembly factor BamC"/>
    <property type="match status" value="1"/>
</dbReference>